<keyword evidence="7" id="KW-0520">NAD</keyword>
<keyword evidence="5" id="KW-0752">Steroid biosynthesis</keyword>
<keyword evidence="6" id="KW-0560">Oxidoreductase</keyword>
<evidence type="ECO:0000256" key="11">
    <source>
        <dbReference type="ARBA" id="ARBA00067470"/>
    </source>
</evidence>
<evidence type="ECO:0000256" key="4">
    <source>
        <dbReference type="ARBA" id="ARBA00022824"/>
    </source>
</evidence>
<dbReference type="InterPro" id="IPR036291">
    <property type="entry name" value="NAD(P)-bd_dom_sf"/>
</dbReference>
<evidence type="ECO:0000256" key="1">
    <source>
        <dbReference type="ARBA" id="ARBA00004406"/>
    </source>
</evidence>
<dbReference type="STRING" id="1095630.A0A2J6T0Y4"/>
<dbReference type="InterPro" id="IPR002225">
    <property type="entry name" value="3Beta_OHSteriod_DH/Estase"/>
</dbReference>
<evidence type="ECO:0000256" key="2">
    <source>
        <dbReference type="ARBA" id="ARBA00009219"/>
    </source>
</evidence>
<evidence type="ECO:0000256" key="8">
    <source>
        <dbReference type="ARBA" id="ARBA00023098"/>
    </source>
</evidence>
<dbReference type="InterPro" id="IPR050177">
    <property type="entry name" value="Lipid_A_modif_metabolic_enz"/>
</dbReference>
<dbReference type="Proteomes" id="UP000235371">
    <property type="component" value="Unassembled WGS sequence"/>
</dbReference>
<evidence type="ECO:0000256" key="10">
    <source>
        <dbReference type="ARBA" id="ARBA00046995"/>
    </source>
</evidence>
<dbReference type="PANTHER" id="PTHR43245">
    <property type="entry name" value="BIFUNCTIONAL POLYMYXIN RESISTANCE PROTEIN ARNA"/>
    <property type="match status" value="1"/>
</dbReference>
<comment type="subcellular location">
    <subcellularLocation>
        <location evidence="1">Endoplasmic reticulum membrane</location>
        <topology evidence="1">Peripheral membrane protein</topology>
    </subcellularLocation>
</comment>
<evidence type="ECO:0000256" key="5">
    <source>
        <dbReference type="ARBA" id="ARBA00022955"/>
    </source>
</evidence>
<accession>A0A2J6T0Y4</accession>
<dbReference type="InParanoid" id="A0A2J6T0Y4"/>
<dbReference type="PANTHER" id="PTHR43245:SF51">
    <property type="entry name" value="SHORT CHAIN DEHYDROGENASE_REDUCTASE FAMILY 42E, MEMBER 2"/>
    <property type="match status" value="1"/>
</dbReference>
<organism evidence="18 19">
    <name type="scientific">Hyaloscypha bicolor E</name>
    <dbReference type="NCBI Taxonomy" id="1095630"/>
    <lineage>
        <taxon>Eukaryota</taxon>
        <taxon>Fungi</taxon>
        <taxon>Dikarya</taxon>
        <taxon>Ascomycota</taxon>
        <taxon>Pezizomycotina</taxon>
        <taxon>Leotiomycetes</taxon>
        <taxon>Helotiales</taxon>
        <taxon>Hyaloscyphaceae</taxon>
        <taxon>Hyaloscypha</taxon>
        <taxon>Hyaloscypha bicolor</taxon>
    </lineage>
</organism>
<dbReference type="Gene3D" id="3.40.50.720">
    <property type="entry name" value="NAD(P)-binding Rossmann-like Domain"/>
    <property type="match status" value="1"/>
</dbReference>
<comment type="similarity">
    <text evidence="2">Belongs to the 3-beta-HSD family.</text>
</comment>
<dbReference type="GO" id="GO:0005789">
    <property type="term" value="C:endoplasmic reticulum membrane"/>
    <property type="evidence" value="ECO:0007669"/>
    <property type="project" value="UniProtKB-SubCell"/>
</dbReference>
<evidence type="ECO:0000256" key="9">
    <source>
        <dbReference type="ARBA" id="ARBA00023136"/>
    </source>
</evidence>
<evidence type="ECO:0000256" key="6">
    <source>
        <dbReference type="ARBA" id="ARBA00023002"/>
    </source>
</evidence>
<dbReference type="Pfam" id="PF01073">
    <property type="entry name" value="3Beta_HSD"/>
    <property type="match status" value="1"/>
</dbReference>
<keyword evidence="4" id="KW-0256">Endoplasmic reticulum</keyword>
<evidence type="ECO:0000313" key="18">
    <source>
        <dbReference type="EMBL" id="PMD56677.1"/>
    </source>
</evidence>
<dbReference type="FunFam" id="3.40.50.720:FF:000346">
    <property type="entry name" value="C-3 sterol dehydrogenase/C-4 decarboxylase"/>
    <property type="match status" value="1"/>
</dbReference>
<evidence type="ECO:0000256" key="7">
    <source>
        <dbReference type="ARBA" id="ARBA00023027"/>
    </source>
</evidence>
<evidence type="ECO:0000313" key="19">
    <source>
        <dbReference type="Proteomes" id="UP000235371"/>
    </source>
</evidence>
<evidence type="ECO:0000256" key="3">
    <source>
        <dbReference type="ARBA" id="ARBA00022516"/>
    </source>
</evidence>
<keyword evidence="8" id="KW-0443">Lipid metabolism</keyword>
<evidence type="ECO:0000259" key="17">
    <source>
        <dbReference type="Pfam" id="PF01073"/>
    </source>
</evidence>
<evidence type="ECO:0000256" key="13">
    <source>
        <dbReference type="ARBA" id="ARBA00081267"/>
    </source>
</evidence>
<proteinExistence type="inferred from homology"/>
<dbReference type="GO" id="GO:0006696">
    <property type="term" value="P:ergosterol biosynthetic process"/>
    <property type="evidence" value="ECO:0007669"/>
    <property type="project" value="UniProtKB-ARBA"/>
</dbReference>
<feature type="domain" description="3-beta hydroxysteroid dehydrogenase/isomerase" evidence="17">
    <location>
        <begin position="16"/>
        <end position="296"/>
    </location>
</feature>
<protein>
    <recommendedName>
        <fullName evidence="12">Sterol-4-alpha-carboxylate 3-dehydrogenase ERG26, decarboxylating</fullName>
    </recommendedName>
    <alternativeName>
        <fullName evidence="15 16">C-3 Sterol dehydrogenase ERG26</fullName>
    </alternativeName>
    <alternativeName>
        <fullName evidence="13 14">C-4 decarboxylase ERG26</fullName>
    </alternativeName>
    <alternativeName>
        <fullName evidence="11">Sterol-4-alpha-carboxylate 3-dehydrogenase erg26, decarboxylating</fullName>
    </alternativeName>
</protein>
<dbReference type="OrthoDB" id="10058185at2759"/>
<dbReference type="EMBL" id="KZ613848">
    <property type="protein sequence ID" value="PMD56677.1"/>
    <property type="molecule type" value="Genomic_DNA"/>
</dbReference>
<evidence type="ECO:0000256" key="12">
    <source>
        <dbReference type="ARBA" id="ARBA00067985"/>
    </source>
</evidence>
<dbReference type="SUPFAM" id="SSF51735">
    <property type="entry name" value="NAD(P)-binding Rossmann-fold domains"/>
    <property type="match status" value="1"/>
</dbReference>
<reference evidence="18 19" key="1">
    <citation type="submission" date="2016-04" db="EMBL/GenBank/DDBJ databases">
        <title>A degradative enzymes factory behind the ericoid mycorrhizal symbiosis.</title>
        <authorList>
            <consortium name="DOE Joint Genome Institute"/>
            <person name="Martino E."/>
            <person name="Morin E."/>
            <person name="Grelet G."/>
            <person name="Kuo A."/>
            <person name="Kohler A."/>
            <person name="Daghino S."/>
            <person name="Barry K."/>
            <person name="Choi C."/>
            <person name="Cichocki N."/>
            <person name="Clum A."/>
            <person name="Copeland A."/>
            <person name="Hainaut M."/>
            <person name="Haridas S."/>
            <person name="Labutti K."/>
            <person name="Lindquist E."/>
            <person name="Lipzen A."/>
            <person name="Khouja H.-R."/>
            <person name="Murat C."/>
            <person name="Ohm R."/>
            <person name="Olson A."/>
            <person name="Spatafora J."/>
            <person name="Veneault-Fourrey C."/>
            <person name="Henrissat B."/>
            <person name="Grigoriev I."/>
            <person name="Martin F."/>
            <person name="Perotto S."/>
        </authorList>
    </citation>
    <scope>NUCLEOTIDE SEQUENCE [LARGE SCALE GENOMIC DNA]</scope>
    <source>
        <strain evidence="18 19">E</strain>
    </source>
</reference>
<dbReference type="FunCoup" id="A0A2J6T0Y4">
    <property type="interactions" value="431"/>
</dbReference>
<name>A0A2J6T0Y4_9HELO</name>
<keyword evidence="19" id="KW-1185">Reference proteome</keyword>
<evidence type="ECO:0000256" key="16">
    <source>
        <dbReference type="ARBA" id="ARBA00082106"/>
    </source>
</evidence>
<gene>
    <name evidence="18" type="ORF">K444DRAFT_645293</name>
</gene>
<comment type="subunit">
    <text evidence="10">Heterotetramer of ERG25, ERG26, ERG27 and ERG28. ERG28 acts as a scaffold to tether ERG27 and other 4,4-demethylation-related enzymes, forming a demethylation enzyme complex, in the endoplasmic reticulum.</text>
</comment>
<dbReference type="RefSeq" id="XP_024733581.1">
    <property type="nucleotide sequence ID" value="XM_024885076.1"/>
</dbReference>
<sequence>MAPVTAPQKKTLGKVLVIGGCGFLGHHIVDLLLESYKCTISVLDLRTTRNRRPDSDNVQYFDSDITSLSSILPIFEKIKPDIVIHTASPVAVGESSESKAKLRNAMYKKVNVDGTQCVIEACQKTDVKGLVYTSSASVISDTETDLVNADERWPVVPAKNQKEYYSTTKAIAESHVLAANRSPTSPSLLTCAIRPAAIFGEGDVQVIPGTLSAYTTNKTGFQLGDNNNLFDFTYVRNIAHAHLLAAYALRVTSQTSIAPLDHEKVDGEVFIITNDQPVYFWDFARAVWKAAGNQKGTEHVWVIGKDVGLVLATVVEWGTWLVGRDTPFKRRIVRFSSMTRYYDCSKAKRRLGYRPIVSLQEGIQRAVAYWLEEQKSEGEKKGQ</sequence>
<keyword evidence="9" id="KW-0472">Membrane</keyword>
<evidence type="ECO:0000256" key="15">
    <source>
        <dbReference type="ARBA" id="ARBA00081452"/>
    </source>
</evidence>
<dbReference type="GeneID" id="36593153"/>
<evidence type="ECO:0000256" key="14">
    <source>
        <dbReference type="ARBA" id="ARBA00081397"/>
    </source>
</evidence>
<dbReference type="GO" id="GO:0000252">
    <property type="term" value="F:3-beta-hydroxysteroid dehydrogenase [NAD(P)+]/C4-decarboxylase activity"/>
    <property type="evidence" value="ECO:0007669"/>
    <property type="project" value="UniProtKB-ARBA"/>
</dbReference>
<dbReference type="AlphaFoldDB" id="A0A2J6T0Y4"/>
<keyword evidence="3" id="KW-0444">Lipid biosynthesis</keyword>